<proteinExistence type="predicted"/>
<comment type="caution">
    <text evidence="1">The sequence shown here is derived from an EMBL/GenBank/DDBJ whole genome shotgun (WGS) entry which is preliminary data.</text>
</comment>
<sequence length="115" mass="13001">MRILKYKTTLANTHNKSRFILMLCEEFTAAGILIKQADNDADVLIIETAIEQWKSSNTTVVVGEDVDLLILLTARTPNDKIIYFLKPGKAQVQSTIYSSQSLTAYPKCQAHFYMQ</sequence>
<name>A0A821N2J6_9NEOP</name>
<dbReference type="Proteomes" id="UP000663880">
    <property type="component" value="Unassembled WGS sequence"/>
</dbReference>
<dbReference type="AlphaFoldDB" id="A0A821N2J6"/>
<dbReference type="OrthoDB" id="8195485at2759"/>
<evidence type="ECO:0000313" key="2">
    <source>
        <dbReference type="Proteomes" id="UP000663880"/>
    </source>
</evidence>
<gene>
    <name evidence="1" type="ORF">PMACD_LOCUS2227</name>
</gene>
<organism evidence="1 2">
    <name type="scientific">Pieris macdunnoughi</name>
    <dbReference type="NCBI Taxonomy" id="345717"/>
    <lineage>
        <taxon>Eukaryota</taxon>
        <taxon>Metazoa</taxon>
        <taxon>Ecdysozoa</taxon>
        <taxon>Arthropoda</taxon>
        <taxon>Hexapoda</taxon>
        <taxon>Insecta</taxon>
        <taxon>Pterygota</taxon>
        <taxon>Neoptera</taxon>
        <taxon>Endopterygota</taxon>
        <taxon>Lepidoptera</taxon>
        <taxon>Glossata</taxon>
        <taxon>Ditrysia</taxon>
        <taxon>Papilionoidea</taxon>
        <taxon>Pieridae</taxon>
        <taxon>Pierinae</taxon>
        <taxon>Pieris</taxon>
    </lineage>
</organism>
<evidence type="ECO:0000313" key="1">
    <source>
        <dbReference type="EMBL" id="CAF4778828.1"/>
    </source>
</evidence>
<protein>
    <submittedName>
        <fullName evidence="1">Uncharacterized protein</fullName>
    </submittedName>
</protein>
<accession>A0A821N2J6</accession>
<keyword evidence="2" id="KW-1185">Reference proteome</keyword>
<reference evidence="1" key="1">
    <citation type="submission" date="2021-02" db="EMBL/GenBank/DDBJ databases">
        <authorList>
            <person name="Steward A R."/>
        </authorList>
    </citation>
    <scope>NUCLEOTIDE SEQUENCE</scope>
</reference>
<dbReference type="EMBL" id="CAJOBZ010000004">
    <property type="protein sequence ID" value="CAF4778828.1"/>
    <property type="molecule type" value="Genomic_DNA"/>
</dbReference>